<dbReference type="EnsemblPlants" id="ORUFI01G04100.1">
    <property type="protein sequence ID" value="ORUFI01G04100.1"/>
    <property type="gene ID" value="ORUFI01G04100"/>
</dbReference>
<accession>A0A0E0MRN3</accession>
<dbReference type="HOGENOM" id="CLU_148960_0_0_1"/>
<reference evidence="2" key="2">
    <citation type="submission" date="2015-06" db="UniProtKB">
        <authorList>
            <consortium name="EnsemblPlants"/>
        </authorList>
    </citation>
    <scope>IDENTIFICATION</scope>
</reference>
<protein>
    <submittedName>
        <fullName evidence="2">Uncharacterized protein</fullName>
    </submittedName>
</protein>
<feature type="region of interest" description="Disordered" evidence="1">
    <location>
        <begin position="25"/>
        <end position="65"/>
    </location>
</feature>
<keyword evidence="3" id="KW-1185">Reference proteome</keyword>
<organism evidence="2 3">
    <name type="scientific">Oryza rufipogon</name>
    <name type="common">Brownbeard rice</name>
    <name type="synonym">Asian wild rice</name>
    <dbReference type="NCBI Taxonomy" id="4529"/>
    <lineage>
        <taxon>Eukaryota</taxon>
        <taxon>Viridiplantae</taxon>
        <taxon>Streptophyta</taxon>
        <taxon>Embryophyta</taxon>
        <taxon>Tracheophyta</taxon>
        <taxon>Spermatophyta</taxon>
        <taxon>Magnoliopsida</taxon>
        <taxon>Liliopsida</taxon>
        <taxon>Poales</taxon>
        <taxon>Poaceae</taxon>
        <taxon>BOP clade</taxon>
        <taxon>Oryzoideae</taxon>
        <taxon>Oryzeae</taxon>
        <taxon>Oryzinae</taxon>
        <taxon>Oryza</taxon>
    </lineage>
</organism>
<sequence>MLAGTCPVNPELERFRCVSLMRRTNPSEGIFDPPKDVTARPLLAPAPAAQPTPSQPQQSVPARHDRKAVTELLVTANERFSRSNAAAWSGRHGTPAGVTALLAELRRSRNESCRRSSRRRGTDGV</sequence>
<dbReference type="Proteomes" id="UP000008022">
    <property type="component" value="Unassembled WGS sequence"/>
</dbReference>
<proteinExistence type="predicted"/>
<evidence type="ECO:0000313" key="2">
    <source>
        <dbReference type="EnsemblPlants" id="ORUFI01G04100.1"/>
    </source>
</evidence>
<evidence type="ECO:0000313" key="3">
    <source>
        <dbReference type="Proteomes" id="UP000008022"/>
    </source>
</evidence>
<name>A0A0E0MRN3_ORYRU</name>
<dbReference type="AlphaFoldDB" id="A0A0E0MRN3"/>
<dbReference type="Gramene" id="ORUFI01G04100.1">
    <property type="protein sequence ID" value="ORUFI01G04100.1"/>
    <property type="gene ID" value="ORUFI01G04100"/>
</dbReference>
<reference evidence="3" key="1">
    <citation type="submission" date="2013-06" db="EMBL/GenBank/DDBJ databases">
        <authorList>
            <person name="Zhao Q."/>
        </authorList>
    </citation>
    <scope>NUCLEOTIDE SEQUENCE</scope>
    <source>
        <strain evidence="3">cv. W1943</strain>
    </source>
</reference>
<evidence type="ECO:0000256" key="1">
    <source>
        <dbReference type="SAM" id="MobiDB-lite"/>
    </source>
</evidence>